<evidence type="ECO:0000259" key="7">
    <source>
        <dbReference type="PROSITE" id="PS51918"/>
    </source>
</evidence>
<keyword evidence="5" id="KW-0004">4Fe-4S</keyword>
<dbReference type="SFLD" id="SFLDG01280">
    <property type="entry name" value="HydE/PylB-like"/>
    <property type="match status" value="1"/>
</dbReference>
<dbReference type="InterPro" id="IPR007197">
    <property type="entry name" value="rSAM"/>
</dbReference>
<dbReference type="GO" id="GO:0016740">
    <property type="term" value="F:transferase activity"/>
    <property type="evidence" value="ECO:0007669"/>
    <property type="project" value="TreeGrafter"/>
</dbReference>
<feature type="binding site" evidence="6">
    <location>
        <position position="167"/>
    </location>
    <ligand>
        <name>S-adenosyl-L-methionine</name>
        <dbReference type="ChEBI" id="CHEBI:59789"/>
    </ligand>
</feature>
<dbReference type="InterPro" id="IPR058240">
    <property type="entry name" value="rSAM_sf"/>
</dbReference>
<evidence type="ECO:0000256" key="3">
    <source>
        <dbReference type="ARBA" id="ARBA00023004"/>
    </source>
</evidence>
<keyword evidence="2" id="KW-0479">Metal-binding</keyword>
<dbReference type="SFLD" id="SFLDG01060">
    <property type="entry name" value="BATS_domain_containing"/>
    <property type="match status" value="1"/>
</dbReference>
<dbReference type="PROSITE" id="PS51918">
    <property type="entry name" value="RADICAL_SAM"/>
    <property type="match status" value="1"/>
</dbReference>
<organism evidence="8 9">
    <name type="scientific">Peptococcus niger</name>
    <dbReference type="NCBI Taxonomy" id="2741"/>
    <lineage>
        <taxon>Bacteria</taxon>
        <taxon>Bacillati</taxon>
        <taxon>Bacillota</taxon>
        <taxon>Clostridia</taxon>
        <taxon>Eubacteriales</taxon>
        <taxon>Peptococcaceae</taxon>
        <taxon>Peptococcus</taxon>
    </lineage>
</organism>
<dbReference type="GO" id="GO:0051539">
    <property type="term" value="F:4 iron, 4 sulfur cluster binding"/>
    <property type="evidence" value="ECO:0007669"/>
    <property type="project" value="UniProtKB-KW"/>
</dbReference>
<feature type="binding site" evidence="5">
    <location>
        <position position="71"/>
    </location>
    <ligand>
        <name>[4Fe-4S] cluster</name>
        <dbReference type="ChEBI" id="CHEBI:49883"/>
        <note>4Fe-4S-S-AdoMet</note>
    </ligand>
</feature>
<keyword evidence="9" id="KW-1185">Reference proteome</keyword>
<evidence type="ECO:0000313" key="9">
    <source>
        <dbReference type="Proteomes" id="UP000198995"/>
    </source>
</evidence>
<dbReference type="SUPFAM" id="SSF102114">
    <property type="entry name" value="Radical SAM enzymes"/>
    <property type="match status" value="1"/>
</dbReference>
<dbReference type="SMART" id="SM00729">
    <property type="entry name" value="Elp3"/>
    <property type="match status" value="1"/>
</dbReference>
<keyword evidence="1 5" id="KW-0949">S-adenosyl-L-methionine</keyword>
<dbReference type="InterPro" id="IPR024021">
    <property type="entry name" value="FeFe-hyd_HydE_rSAM"/>
</dbReference>
<evidence type="ECO:0000256" key="2">
    <source>
        <dbReference type="ARBA" id="ARBA00022723"/>
    </source>
</evidence>
<feature type="binding site" evidence="6">
    <location>
        <position position="142"/>
    </location>
    <ligand>
        <name>(3R)-3-methyl-D-ornithine</name>
        <dbReference type="ChEBI" id="CHEBI:64642"/>
    </ligand>
</feature>
<dbReference type="Pfam" id="PF04055">
    <property type="entry name" value="Radical_SAM"/>
    <property type="match status" value="1"/>
</dbReference>
<dbReference type="SFLD" id="SFLDS00029">
    <property type="entry name" value="Radical_SAM"/>
    <property type="match status" value="1"/>
</dbReference>
<evidence type="ECO:0000256" key="6">
    <source>
        <dbReference type="PIRSR" id="PIRSR004762-2"/>
    </source>
</evidence>
<protein>
    <submittedName>
        <fullName evidence="8">Iron-only hydrogenase maturation protein HydE</fullName>
    </submittedName>
</protein>
<keyword evidence="3 5" id="KW-0408">Iron</keyword>
<name>A0A1G6XBX4_PEPNI</name>
<dbReference type="RefSeq" id="WP_091791876.1">
    <property type="nucleotide sequence ID" value="NZ_FNAF01000006.1"/>
</dbReference>
<feature type="binding site" evidence="5">
    <location>
        <position position="74"/>
    </location>
    <ligand>
        <name>[4Fe-4S] cluster</name>
        <dbReference type="ChEBI" id="CHEBI:49883"/>
        <note>4Fe-4S-S-AdoMet</note>
    </ligand>
</feature>
<dbReference type="PIRSF" id="PIRSF004762">
    <property type="entry name" value="CHP00423"/>
    <property type="match status" value="1"/>
</dbReference>
<dbReference type="Proteomes" id="UP000198995">
    <property type="component" value="Unassembled WGS sequence"/>
</dbReference>
<dbReference type="OrthoDB" id="9775764at2"/>
<feature type="domain" description="Radical SAM core" evidence="7">
    <location>
        <begin position="53"/>
        <end position="275"/>
    </location>
</feature>
<keyword evidence="4 5" id="KW-0411">Iron-sulfur</keyword>
<evidence type="ECO:0000256" key="5">
    <source>
        <dbReference type="PIRSR" id="PIRSR004762-1"/>
    </source>
</evidence>
<dbReference type="STRING" id="2741.SAMN04489866_106102"/>
<dbReference type="AlphaFoldDB" id="A0A1G6XBX4"/>
<dbReference type="InterPro" id="IPR034422">
    <property type="entry name" value="HydE/PylB-like"/>
</dbReference>
<dbReference type="EMBL" id="FNAF01000006">
    <property type="protein sequence ID" value="SDD75323.1"/>
    <property type="molecule type" value="Genomic_DNA"/>
</dbReference>
<evidence type="ECO:0000256" key="4">
    <source>
        <dbReference type="ARBA" id="ARBA00023014"/>
    </source>
</evidence>
<dbReference type="Gene3D" id="3.20.20.70">
    <property type="entry name" value="Aldolase class I"/>
    <property type="match status" value="1"/>
</dbReference>
<dbReference type="InterPro" id="IPR013785">
    <property type="entry name" value="Aldolase_TIM"/>
</dbReference>
<dbReference type="GO" id="GO:0046872">
    <property type="term" value="F:metal ion binding"/>
    <property type="evidence" value="ECO:0007669"/>
    <property type="project" value="UniProtKB-KW"/>
</dbReference>
<dbReference type="CDD" id="cd01335">
    <property type="entry name" value="Radical_SAM"/>
    <property type="match status" value="1"/>
</dbReference>
<reference evidence="8 9" key="1">
    <citation type="submission" date="2016-10" db="EMBL/GenBank/DDBJ databases">
        <authorList>
            <person name="de Groot N.N."/>
        </authorList>
    </citation>
    <scope>NUCLEOTIDE SEQUENCE [LARGE SCALE GENOMIC DNA]</scope>
    <source>
        <strain evidence="8 9">DSM 20475</strain>
    </source>
</reference>
<proteinExistence type="predicted"/>
<feature type="binding site" evidence="6">
    <location>
        <position position="187"/>
    </location>
    <ligand>
        <name>S-adenosyl-L-methionine</name>
        <dbReference type="ChEBI" id="CHEBI:59789"/>
    </ligand>
</feature>
<dbReference type="NCBIfam" id="TIGR03956">
    <property type="entry name" value="rSAM_HydE"/>
    <property type="match status" value="1"/>
</dbReference>
<sequence length="351" mass="38999">MRADLAGALDRLLGQGRLSEEDWRLLLNERKAADFLSELAPMAQKTAQKTYGNRIYLRGLIELTNICGNNCYYCGIRRENREVRRYRLTPEEVSAACAEGYAAGFRTFVLQGGEDPYWTDDRLRPFIQDLRAQFPESVITLSLGERRRDSYEALYAAGARRYLLRHETADPEHYRRLHPPEMSYARRMQALTDLRDIGFQAGCGMMIGSPGQGTDQLVTDFLFMQDFQPQMVGLGPFIPHHATPFADEPAGGIDETLVVLALVRLLLPKVLLPATTALATLHPHGHAAGIASGCNVIMPNLSPPSVRRAYSLYDGKRAFGTEAAENVALLTAELAQIGYSVAVDKGNHPDF</sequence>
<dbReference type="PANTHER" id="PTHR43726:SF1">
    <property type="entry name" value="BIOTIN SYNTHASE"/>
    <property type="match status" value="1"/>
</dbReference>
<dbReference type="PANTHER" id="PTHR43726">
    <property type="entry name" value="3-METHYLORNITHINE SYNTHASE"/>
    <property type="match status" value="1"/>
</dbReference>
<evidence type="ECO:0000313" key="8">
    <source>
        <dbReference type="EMBL" id="SDD75323.1"/>
    </source>
</evidence>
<evidence type="ECO:0000256" key="1">
    <source>
        <dbReference type="ARBA" id="ARBA00022691"/>
    </source>
</evidence>
<dbReference type="SFLD" id="SFLDF00348">
    <property type="entry name" value="FeFe_hydrogenase_maturase_(Hyd"/>
    <property type="match status" value="1"/>
</dbReference>
<accession>A0A1G6XBX4</accession>
<dbReference type="InterPro" id="IPR006638">
    <property type="entry name" value="Elp3/MiaA/NifB-like_rSAM"/>
</dbReference>
<gene>
    <name evidence="8" type="ORF">SAMN04489866_106102</name>
</gene>
<comment type="cofactor">
    <cofactor evidence="5">
        <name>[4Fe-4S] cluster</name>
        <dbReference type="ChEBI" id="CHEBI:49883"/>
    </cofactor>
    <text evidence="5">Binds 1 [4Fe-4S] cluster. The cluster is coordinated with 3 cysteines and an exchangeable S-adenosyl-L-methionine.</text>
</comment>
<feature type="binding site" evidence="5">
    <location>
        <position position="67"/>
    </location>
    <ligand>
        <name>[4Fe-4S] cluster</name>
        <dbReference type="ChEBI" id="CHEBI:49883"/>
        <note>4Fe-4S-S-AdoMet</note>
    </ligand>
</feature>